<dbReference type="Proteomes" id="UP000076661">
    <property type="component" value="Unassembled WGS sequence"/>
</dbReference>
<evidence type="ECO:0000313" key="3">
    <source>
        <dbReference type="Proteomes" id="UP000076661"/>
    </source>
</evidence>
<feature type="transmembrane region" description="Helical" evidence="1">
    <location>
        <begin position="51"/>
        <end position="70"/>
    </location>
</feature>
<dbReference type="AlphaFoldDB" id="A0A161YK42"/>
<comment type="caution">
    <text evidence="2">The sequence shown here is derived from an EMBL/GenBank/DDBJ whole genome shotgun (WGS) entry which is preliminary data.</text>
</comment>
<evidence type="ECO:0000256" key="1">
    <source>
        <dbReference type="SAM" id="Phobius"/>
    </source>
</evidence>
<keyword evidence="1" id="KW-0812">Transmembrane</keyword>
<gene>
    <name evidence="2" type="ORF">N478_06395</name>
</gene>
<dbReference type="RefSeq" id="WP_063382756.1">
    <property type="nucleotide sequence ID" value="NZ_AUXX01000045.1"/>
</dbReference>
<organism evidence="2 3">
    <name type="scientific">Pseudoalteromonas luteoviolacea S4060-1</name>
    <dbReference type="NCBI Taxonomy" id="1365257"/>
    <lineage>
        <taxon>Bacteria</taxon>
        <taxon>Pseudomonadati</taxon>
        <taxon>Pseudomonadota</taxon>
        <taxon>Gammaproteobacteria</taxon>
        <taxon>Alteromonadales</taxon>
        <taxon>Pseudoalteromonadaceae</taxon>
        <taxon>Pseudoalteromonas</taxon>
    </lineage>
</organism>
<evidence type="ECO:0000313" key="2">
    <source>
        <dbReference type="EMBL" id="KZN61690.1"/>
    </source>
</evidence>
<name>A0A161YK42_9GAMM</name>
<keyword evidence="1" id="KW-0472">Membrane</keyword>
<protein>
    <submittedName>
        <fullName evidence="2">Uncharacterized protein</fullName>
    </submittedName>
</protein>
<sequence length="108" mass="11869">MMKHYGRLTIIISVVMLLPSFIPGAMSVLAYYFSIATFASSVMTIEQFGVVYFRANALIAAFGAIVVNDYLRLIGSLEAATWIDQAALYSMYLIVLLFGICKAKNLNG</sequence>
<dbReference type="PATRIC" id="fig|1365257.3.peg.4592"/>
<dbReference type="EMBL" id="AUXX01000045">
    <property type="protein sequence ID" value="KZN61690.1"/>
    <property type="molecule type" value="Genomic_DNA"/>
</dbReference>
<accession>A0A161YK42</accession>
<feature type="transmembrane region" description="Helical" evidence="1">
    <location>
        <begin position="82"/>
        <end position="100"/>
    </location>
</feature>
<proteinExistence type="predicted"/>
<keyword evidence="1" id="KW-1133">Transmembrane helix</keyword>
<reference evidence="2 3" key="1">
    <citation type="submission" date="2013-07" db="EMBL/GenBank/DDBJ databases">
        <title>Comparative Genomic and Metabolomic Analysis of Twelve Strains of Pseudoalteromonas luteoviolacea.</title>
        <authorList>
            <person name="Vynne N.G."/>
            <person name="Mansson M."/>
            <person name="Gram L."/>
        </authorList>
    </citation>
    <scope>NUCLEOTIDE SEQUENCE [LARGE SCALE GENOMIC DNA]</scope>
    <source>
        <strain evidence="2 3">S4060-1</strain>
    </source>
</reference>